<dbReference type="EMBL" id="NCKU01004434">
    <property type="protein sequence ID" value="RWS05938.1"/>
    <property type="molecule type" value="Genomic_DNA"/>
</dbReference>
<comment type="similarity">
    <text evidence="1">Belongs to the sulfotransferase 1 family.</text>
</comment>
<reference evidence="4 5" key="1">
    <citation type="journal article" date="2018" name="Gigascience">
        <title>Genomes of trombidid mites reveal novel predicted allergens and laterally-transferred genes associated with secondary metabolism.</title>
        <authorList>
            <person name="Dong X."/>
            <person name="Chaisiri K."/>
            <person name="Xia D."/>
            <person name="Armstrong S.D."/>
            <person name="Fang Y."/>
            <person name="Donnelly M.J."/>
            <person name="Kadowaki T."/>
            <person name="McGarry J.W."/>
            <person name="Darby A.C."/>
            <person name="Makepeace B.L."/>
        </authorList>
    </citation>
    <scope>NUCLEOTIDE SEQUENCE [LARGE SCALE GENOMIC DNA]</scope>
    <source>
        <strain evidence="4">UoL-WK</strain>
    </source>
</reference>
<dbReference type="InterPro" id="IPR027417">
    <property type="entry name" value="P-loop_NTPase"/>
</dbReference>
<dbReference type="SUPFAM" id="SSF52540">
    <property type="entry name" value="P-loop containing nucleoside triphosphate hydrolases"/>
    <property type="match status" value="1"/>
</dbReference>
<evidence type="ECO:0000313" key="4">
    <source>
        <dbReference type="EMBL" id="RWS05938.1"/>
    </source>
</evidence>
<sequence>MSTSFVVNFILSKTDVNLLYENAIARTLLTEEKGSIWNAFKNPYKKSQNVKLAASDEQICSSDDQLRKDYIRSVPFAKLYKGLLLQGYCVSPKFLNTLETFEVRNDDLFIVSYPRSGTTWTEEIVSYLYSKQSDGYMNRPIHERVVHLEVGRCVGQKQWIDGLSSPRLMATHLPYDYCPKQLRQLNCKVIYIVRNPKDQCVSYYHFHQTAKYLGGVKWNWNTFLELYRKGYLVYGSWKDHVNGWWRVAEKRPDKVLFISYEQLHWEFENTVKRIAQFTDKPISDDFIRKLANHCSFDRMRSNNAVNRVNIPLRNFFDQSQVKFMRKGKIGDWKNMFTESQEREFDDFYGSLLNEIGLSDKNVINEIESSNEVV</sequence>
<dbReference type="PANTHER" id="PTHR11783">
    <property type="entry name" value="SULFOTRANSFERASE SULT"/>
    <property type="match status" value="1"/>
</dbReference>
<comment type="caution">
    <text evidence="4">The sequence shown here is derived from an EMBL/GenBank/DDBJ whole genome shotgun (WGS) entry which is preliminary data.</text>
</comment>
<evidence type="ECO:0000259" key="3">
    <source>
        <dbReference type="Pfam" id="PF00685"/>
    </source>
</evidence>
<gene>
    <name evidence="4" type="ORF">B4U79_13393</name>
</gene>
<name>A0A443QSE7_9ACAR</name>
<dbReference type="Pfam" id="PF00685">
    <property type="entry name" value="Sulfotransfer_1"/>
    <property type="match status" value="1"/>
</dbReference>
<protein>
    <submittedName>
        <fullName evidence="4">Sulfotransferase family cytosolic 1B member 1-like protein</fullName>
    </submittedName>
</protein>
<dbReference type="Gene3D" id="3.40.50.300">
    <property type="entry name" value="P-loop containing nucleotide triphosphate hydrolases"/>
    <property type="match status" value="1"/>
</dbReference>
<keyword evidence="2 4" id="KW-0808">Transferase</keyword>
<dbReference type="GO" id="GO:0008146">
    <property type="term" value="F:sulfotransferase activity"/>
    <property type="evidence" value="ECO:0007669"/>
    <property type="project" value="InterPro"/>
</dbReference>
<accession>A0A443QSE7</accession>
<keyword evidence="5" id="KW-1185">Reference proteome</keyword>
<evidence type="ECO:0000256" key="1">
    <source>
        <dbReference type="ARBA" id="ARBA00005771"/>
    </source>
</evidence>
<dbReference type="Proteomes" id="UP000285301">
    <property type="component" value="Unassembled WGS sequence"/>
</dbReference>
<organism evidence="4 5">
    <name type="scientific">Dinothrombium tinctorium</name>
    <dbReference type="NCBI Taxonomy" id="1965070"/>
    <lineage>
        <taxon>Eukaryota</taxon>
        <taxon>Metazoa</taxon>
        <taxon>Ecdysozoa</taxon>
        <taxon>Arthropoda</taxon>
        <taxon>Chelicerata</taxon>
        <taxon>Arachnida</taxon>
        <taxon>Acari</taxon>
        <taxon>Acariformes</taxon>
        <taxon>Trombidiformes</taxon>
        <taxon>Prostigmata</taxon>
        <taxon>Anystina</taxon>
        <taxon>Parasitengona</taxon>
        <taxon>Trombidioidea</taxon>
        <taxon>Trombidiidae</taxon>
        <taxon>Dinothrombium</taxon>
    </lineage>
</organism>
<evidence type="ECO:0000256" key="2">
    <source>
        <dbReference type="ARBA" id="ARBA00022679"/>
    </source>
</evidence>
<dbReference type="STRING" id="1965070.A0A443QSE7"/>
<evidence type="ECO:0000313" key="5">
    <source>
        <dbReference type="Proteomes" id="UP000285301"/>
    </source>
</evidence>
<feature type="domain" description="Sulfotransferase" evidence="3">
    <location>
        <begin position="106"/>
        <end position="354"/>
    </location>
</feature>
<dbReference type="InterPro" id="IPR000863">
    <property type="entry name" value="Sulfotransferase_dom"/>
</dbReference>
<proteinExistence type="inferred from homology"/>
<dbReference type="OrthoDB" id="205623at2759"/>
<dbReference type="AlphaFoldDB" id="A0A443QSE7"/>